<dbReference type="EC" id="1.1.1.100" evidence="4"/>
<dbReference type="CDD" id="cd05233">
    <property type="entry name" value="SDR_c"/>
    <property type="match status" value="1"/>
</dbReference>
<dbReference type="NCBIfam" id="NF009466">
    <property type="entry name" value="PRK12826.1-2"/>
    <property type="match status" value="1"/>
</dbReference>
<reference evidence="4 5" key="1">
    <citation type="submission" date="2021-02" db="EMBL/GenBank/DDBJ databases">
        <authorList>
            <person name="Han P."/>
        </authorList>
    </citation>
    <scope>NUCLEOTIDE SEQUENCE [LARGE SCALE GENOMIC DNA]</scope>
    <source>
        <strain evidence="4">Candidatus Nitrospira sp. ZN2</strain>
    </source>
</reference>
<comment type="similarity">
    <text evidence="1">Belongs to the short-chain dehydrogenases/reductases (SDR) family.</text>
</comment>
<dbReference type="InterPro" id="IPR036291">
    <property type="entry name" value="NAD(P)-bd_dom_sf"/>
</dbReference>
<evidence type="ECO:0000256" key="2">
    <source>
        <dbReference type="ARBA" id="ARBA00023002"/>
    </source>
</evidence>
<dbReference type="PANTHER" id="PTHR42760:SF115">
    <property type="entry name" value="3-OXOACYL-[ACYL-CARRIER-PROTEIN] REDUCTASE FABG"/>
    <property type="match status" value="1"/>
</dbReference>
<dbReference type="PANTHER" id="PTHR42760">
    <property type="entry name" value="SHORT-CHAIN DEHYDROGENASES/REDUCTASES FAMILY MEMBER"/>
    <property type="match status" value="1"/>
</dbReference>
<dbReference type="SUPFAM" id="SSF51735">
    <property type="entry name" value="NAD(P)-binding Rossmann-fold domains"/>
    <property type="match status" value="1"/>
</dbReference>
<sequence length="253" mass="26440">MNRLQGKVAIITGGNAGIGEAIAKLFADEGAQVVVTGRRKEELDRVVKGIGVNGGRALAVAGSVTDEAHVKEVVAQATRTFGKLHILVNNAGIGDFGKRLHEMDDATWANVLDINLTGVFRMTRAALPELIKSGGGSIINISTVASLVGIRGLSAYAASKGGLDALTRSLAVDYAQDHIRCNAVNPGLVDTPMAAPLMADPASLEPIMAQYAIRRPGKPEEVAKMVLYLASDESTWVTGGTFPIDGGMTIHKG</sequence>
<evidence type="ECO:0000313" key="5">
    <source>
        <dbReference type="Proteomes" id="UP000675880"/>
    </source>
</evidence>
<organism evidence="4 5">
    <name type="scientific">Nitrospira defluvii</name>
    <dbReference type="NCBI Taxonomy" id="330214"/>
    <lineage>
        <taxon>Bacteria</taxon>
        <taxon>Pseudomonadati</taxon>
        <taxon>Nitrospirota</taxon>
        <taxon>Nitrospiria</taxon>
        <taxon>Nitrospirales</taxon>
        <taxon>Nitrospiraceae</taxon>
        <taxon>Nitrospira</taxon>
    </lineage>
</organism>
<feature type="domain" description="Ketoreductase" evidence="3">
    <location>
        <begin position="7"/>
        <end position="192"/>
    </location>
</feature>
<evidence type="ECO:0000259" key="3">
    <source>
        <dbReference type="SMART" id="SM00822"/>
    </source>
</evidence>
<proteinExistence type="inferred from homology"/>
<gene>
    <name evidence="4" type="primary">fabG</name>
    <name evidence="4" type="ORF">NSPZN2_10860</name>
</gene>
<evidence type="ECO:0000313" key="4">
    <source>
        <dbReference type="EMBL" id="CAE6703662.1"/>
    </source>
</evidence>
<dbReference type="Gene3D" id="3.40.50.720">
    <property type="entry name" value="NAD(P)-binding Rossmann-like Domain"/>
    <property type="match status" value="1"/>
</dbReference>
<dbReference type="Pfam" id="PF13561">
    <property type="entry name" value="adh_short_C2"/>
    <property type="match status" value="1"/>
</dbReference>
<dbReference type="InterPro" id="IPR002347">
    <property type="entry name" value="SDR_fam"/>
</dbReference>
<dbReference type="SMART" id="SM00822">
    <property type="entry name" value="PKS_KR"/>
    <property type="match status" value="1"/>
</dbReference>
<dbReference type="InterPro" id="IPR057326">
    <property type="entry name" value="KR_dom"/>
</dbReference>
<dbReference type="RefSeq" id="WP_213040681.1">
    <property type="nucleotide sequence ID" value="NZ_CAJNBJ010000001.1"/>
</dbReference>
<dbReference type="PRINTS" id="PR00081">
    <property type="entry name" value="GDHRDH"/>
</dbReference>
<dbReference type="EMBL" id="CAJNBJ010000001">
    <property type="protein sequence ID" value="CAE6703662.1"/>
    <property type="molecule type" value="Genomic_DNA"/>
</dbReference>
<evidence type="ECO:0000256" key="1">
    <source>
        <dbReference type="ARBA" id="ARBA00006484"/>
    </source>
</evidence>
<keyword evidence="5" id="KW-1185">Reference proteome</keyword>
<dbReference type="NCBIfam" id="NF005559">
    <property type="entry name" value="PRK07231.1"/>
    <property type="match status" value="1"/>
</dbReference>
<comment type="caution">
    <text evidence="4">The sequence shown here is derived from an EMBL/GenBank/DDBJ whole genome shotgun (WGS) entry which is preliminary data.</text>
</comment>
<keyword evidence="2 4" id="KW-0560">Oxidoreductase</keyword>
<accession>A0ABM8QLF2</accession>
<dbReference type="GO" id="GO:0004316">
    <property type="term" value="F:3-oxoacyl-[acyl-carrier-protein] reductase (NADPH) activity"/>
    <property type="evidence" value="ECO:0007669"/>
    <property type="project" value="UniProtKB-EC"/>
</dbReference>
<dbReference type="Proteomes" id="UP000675880">
    <property type="component" value="Unassembled WGS sequence"/>
</dbReference>
<dbReference type="PRINTS" id="PR00080">
    <property type="entry name" value="SDRFAMILY"/>
</dbReference>
<protein>
    <submittedName>
        <fullName evidence="4">3-oxoacyl-(Acyl-carrier-protein) reductase FabG</fullName>
        <ecNumber evidence="4">1.1.1.100</ecNumber>
    </submittedName>
</protein>
<name>A0ABM8QLF2_9BACT</name>